<keyword evidence="2" id="KW-1185">Reference proteome</keyword>
<protein>
    <recommendedName>
        <fullName evidence="3">XRE family transcriptional regulator</fullName>
    </recommendedName>
</protein>
<reference evidence="2" key="2">
    <citation type="submission" date="2015-04" db="EMBL/GenBank/DDBJ databases">
        <title>The complete genome sequence of Erythrobacter sp. s21-N3.</title>
        <authorList>
            <person name="Zhuang L."/>
            <person name="Liu Y."/>
            <person name="Shao Z."/>
        </authorList>
    </citation>
    <scope>NUCLEOTIDE SEQUENCE [LARGE SCALE GENOMIC DNA]</scope>
    <source>
        <strain evidence="2">s21-N3</strain>
    </source>
</reference>
<evidence type="ECO:0008006" key="3">
    <source>
        <dbReference type="Google" id="ProtNLM"/>
    </source>
</evidence>
<sequence>MKLLDRIERHLREKRMSATRFGRCVVGDPRFVLDMRAGRKPRRKTIEKVENYLEAGPPLK</sequence>
<dbReference type="Proteomes" id="UP000059113">
    <property type="component" value="Chromosome"/>
</dbReference>
<reference evidence="1 2" key="1">
    <citation type="journal article" date="2015" name="Int. J. Syst. Evol. Microbiol.">
        <title>Erythrobacter atlanticus sp. nov., a bacterium from ocean sediment able to degrade polycyclic aromatic hydrocarbons.</title>
        <authorList>
            <person name="Zhuang L."/>
            <person name="Liu Y."/>
            <person name="Wang L."/>
            <person name="Wang W."/>
            <person name="Shao Z."/>
        </authorList>
    </citation>
    <scope>NUCLEOTIDE SEQUENCE [LARGE SCALE GENOMIC DNA]</scope>
    <source>
        <strain evidence="2">s21-N3</strain>
    </source>
</reference>
<accession>A0A0H4VCQ0</accession>
<evidence type="ECO:0000313" key="1">
    <source>
        <dbReference type="EMBL" id="AKQ40864.1"/>
    </source>
</evidence>
<proteinExistence type="predicted"/>
<dbReference type="OrthoDB" id="7376075at2"/>
<dbReference type="STRING" id="1648404.CP97_00560"/>
<dbReference type="AlphaFoldDB" id="A0A0H4VCQ0"/>
<name>A0A0H4VCQ0_9SPHN</name>
<evidence type="ECO:0000313" key="2">
    <source>
        <dbReference type="Proteomes" id="UP000059113"/>
    </source>
</evidence>
<gene>
    <name evidence="1" type="ORF">CP97_00560</name>
</gene>
<dbReference type="KEGG" id="ery:CP97_00560"/>
<dbReference type="PATRIC" id="fig|1648404.4.peg.119"/>
<organism evidence="1 2">
    <name type="scientific">Aurantiacibacter atlanticus</name>
    <dbReference type="NCBI Taxonomy" id="1648404"/>
    <lineage>
        <taxon>Bacteria</taxon>
        <taxon>Pseudomonadati</taxon>
        <taxon>Pseudomonadota</taxon>
        <taxon>Alphaproteobacteria</taxon>
        <taxon>Sphingomonadales</taxon>
        <taxon>Erythrobacteraceae</taxon>
        <taxon>Aurantiacibacter</taxon>
    </lineage>
</organism>
<dbReference type="EMBL" id="CP011310">
    <property type="protein sequence ID" value="AKQ40864.1"/>
    <property type="molecule type" value="Genomic_DNA"/>
</dbReference>